<organism evidence="6">
    <name type="scientific">Pyrenophora teres f. teres (strain 0-1)</name>
    <name type="common">Barley net blotch fungus</name>
    <name type="synonym">Drechslera teres f. teres</name>
    <dbReference type="NCBI Taxonomy" id="861557"/>
    <lineage>
        <taxon>Eukaryota</taxon>
        <taxon>Fungi</taxon>
        <taxon>Dikarya</taxon>
        <taxon>Ascomycota</taxon>
        <taxon>Pezizomycotina</taxon>
        <taxon>Dothideomycetes</taxon>
        <taxon>Pleosporomycetidae</taxon>
        <taxon>Pleosporales</taxon>
        <taxon>Pleosporineae</taxon>
        <taxon>Pleosporaceae</taxon>
        <taxon>Pyrenophora</taxon>
    </lineage>
</organism>
<dbReference type="EMBL" id="GL536549">
    <property type="protein sequence ID" value="EFQ88190.1"/>
    <property type="molecule type" value="Genomic_DNA"/>
</dbReference>
<evidence type="ECO:0000313" key="3">
    <source>
        <dbReference type="EMBL" id="EFQ85754.1"/>
    </source>
</evidence>
<dbReference type="KEGG" id="pte:PTT_19193"/>
<gene>
    <name evidence="5" type="ORF">PTT_16040</name>
    <name evidence="4" type="ORF">PTT_16041</name>
    <name evidence="3" type="ORF">PTT_19193</name>
    <name evidence="2" type="ORF">PTT_19194</name>
</gene>
<name>E3S1F8_PYRTT</name>
<dbReference type="InterPro" id="IPR004875">
    <property type="entry name" value="DDE_SF_endonuclease_dom"/>
</dbReference>
<dbReference type="EMBL" id="GL536548">
    <property type="protein sequence ID" value="EFQ88191.1"/>
    <property type="molecule type" value="Genomic_DNA"/>
</dbReference>
<accession>E3S1F8</accession>
<evidence type="ECO:0000313" key="4">
    <source>
        <dbReference type="EMBL" id="EFQ88190.1"/>
    </source>
</evidence>
<dbReference type="GO" id="GO:0003676">
    <property type="term" value="F:nucleic acid binding"/>
    <property type="evidence" value="ECO:0007669"/>
    <property type="project" value="InterPro"/>
</dbReference>
<evidence type="ECO:0000313" key="5">
    <source>
        <dbReference type="EMBL" id="EFQ88191.1"/>
    </source>
</evidence>
<dbReference type="EMBL" id="GL537717">
    <property type="protein sequence ID" value="EFQ85754.1"/>
    <property type="molecule type" value="Genomic_DNA"/>
</dbReference>
<dbReference type="HOGENOM" id="CLU_013929_2_2_1"/>
<evidence type="ECO:0000313" key="6">
    <source>
        <dbReference type="Proteomes" id="UP000001067"/>
    </source>
</evidence>
<dbReference type="EMBL" id="GL537718">
    <property type="protein sequence ID" value="EFQ85753.1"/>
    <property type="molecule type" value="Genomic_DNA"/>
</dbReference>
<protein>
    <recommendedName>
        <fullName evidence="1">DDE-1 domain-containing protein</fullName>
    </recommendedName>
</protein>
<dbReference type="AlphaFoldDB" id="E3S1F8"/>
<reference evidence="5 6" key="1">
    <citation type="journal article" date="2010" name="Genome Biol.">
        <title>A first genome assembly of the barley fungal pathogen Pyrenophora teres f. teres.</title>
        <authorList>
            <person name="Ellwood S.R."/>
            <person name="Liu Z."/>
            <person name="Syme R.A."/>
            <person name="Lai Z."/>
            <person name="Hane J.K."/>
            <person name="Keiper F."/>
            <person name="Moffat C.S."/>
            <person name="Oliver R.P."/>
            <person name="Friesen T.L."/>
        </authorList>
    </citation>
    <scope>NUCLEOTIDE SEQUENCE [LARGE SCALE GENOMIC DNA]</scope>
    <source>
        <strain evidence="5 6">0-1</strain>
    </source>
</reference>
<dbReference type="KEGG" id="pte:PTT_19194"/>
<proteinExistence type="predicted"/>
<evidence type="ECO:0000259" key="1">
    <source>
        <dbReference type="Pfam" id="PF03184"/>
    </source>
</evidence>
<dbReference type="KEGG" id="pte:PTT_16040"/>
<evidence type="ECO:0000313" key="2">
    <source>
        <dbReference type="EMBL" id="EFQ85753.1"/>
    </source>
</evidence>
<sequence length="209" mass="23322">MGLGNRVKVITASERRTQSTGAQQGDHEWVTFIAAVNAMGWAVAPYLIFKAKDHDASCFLDLKPQWHIEIRERIVGSHVLLIIDGHENHKSLAFQDLCEQNKLITLCMPPYSSHILQPLDVGCSAPLKRAYSEEIRILATYHIGRIDKKAFMASFAKVFGLAFSKANIQSSFRATGLVPHDPSVVLSKLEVKPRTPTLPVTIRDHPMEP</sequence>
<dbReference type="Pfam" id="PF03184">
    <property type="entry name" value="DDE_1"/>
    <property type="match status" value="1"/>
</dbReference>
<dbReference type="STRING" id="861557.E3S1F8"/>
<keyword evidence="6" id="KW-1185">Reference proteome</keyword>
<dbReference type="KEGG" id="pte:PTT_16041"/>
<dbReference type="OrthoDB" id="5425161at2759"/>
<dbReference type="Proteomes" id="UP000001067">
    <property type="component" value="Unassembled WGS sequence"/>
</dbReference>
<feature type="domain" description="DDE-1" evidence="1">
    <location>
        <begin position="73"/>
        <end position="172"/>
    </location>
</feature>